<dbReference type="Pfam" id="PF01915">
    <property type="entry name" value="Glyco_hydro_3_C"/>
    <property type="match status" value="1"/>
</dbReference>
<feature type="domain" description="Fibronectin type III-like" evidence="6">
    <location>
        <begin position="583"/>
        <end position="653"/>
    </location>
</feature>
<dbReference type="GO" id="GO:0005975">
    <property type="term" value="P:carbohydrate metabolic process"/>
    <property type="evidence" value="ECO:0007669"/>
    <property type="project" value="InterPro"/>
</dbReference>
<dbReference type="Gene3D" id="3.20.20.300">
    <property type="entry name" value="Glycoside hydrolase, family 3, N-terminal domain"/>
    <property type="match status" value="1"/>
</dbReference>
<dbReference type="RefSeq" id="WP_186886276.1">
    <property type="nucleotide sequence ID" value="NZ_JACONZ010000001.1"/>
</dbReference>
<dbReference type="InterPro" id="IPR036962">
    <property type="entry name" value="Glyco_hydro_3_N_sf"/>
</dbReference>
<dbReference type="Pfam" id="PF00933">
    <property type="entry name" value="Glyco_hydro_3"/>
    <property type="match status" value="1"/>
</dbReference>
<gene>
    <name evidence="7" type="ORF">H8S23_00035</name>
</gene>
<reference evidence="7" key="1">
    <citation type="submission" date="2020-08" db="EMBL/GenBank/DDBJ databases">
        <title>Genome public.</title>
        <authorList>
            <person name="Liu C."/>
            <person name="Sun Q."/>
        </authorList>
    </citation>
    <scope>NUCLEOTIDE SEQUENCE</scope>
    <source>
        <strain evidence="7">BX8</strain>
    </source>
</reference>
<dbReference type="EMBL" id="JACONZ010000001">
    <property type="protein sequence ID" value="MBC5579895.1"/>
    <property type="molecule type" value="Genomic_DNA"/>
</dbReference>
<dbReference type="PROSITE" id="PS00775">
    <property type="entry name" value="GLYCOSYL_HYDROL_F3"/>
    <property type="match status" value="1"/>
</dbReference>
<dbReference type="AlphaFoldDB" id="A0A923I3X5"/>
<comment type="similarity">
    <text evidence="1 4">Belongs to the glycosyl hydrolase 3 family.</text>
</comment>
<dbReference type="InterPro" id="IPR019800">
    <property type="entry name" value="Glyco_hydro_3_AS"/>
</dbReference>
<sequence>MDQQKIEAILKTLTLEEKASLCSGLTSWTTKPVEGKGVPSVFMADGPTGLRKEDREHEAENGGPSVRATCFPTEATLAGSWDPQLTRAVGEAIGAECRAHGVSTLLAPGVNIKRSPLCGRNFEYYAEDPLLAGKLAVGFIQGLRSQGVGCSLKHFACNSEETLRMSISSEVDERALHEIYLRAFEIAVKEARPSTVMCSYNRVNGVYAADNRELLTGVLREKWGFDGLVMSDWGAVNDRVQGIRAGLDLEMPGSGGVNDELIVQAIKDKALSEEELDTAVRRLLRFVFDCAESCTPVPCDYEAHHALAVRALEESAVLLKNNGVLPLKKGQKILFVGDMAEHPRYQGGGSSIVNARALESPLAAARRLGYEVSFARGWPGGDEDRQDAGLLREATAAAAAHDVTVLFLGLTDVYECEGYDRTHLSIPPSHTALLSALRAAGKPVAVVFSGGSPVELPWLDQADALLALYLGGEGVGQAACRLLWGEADPCGKLAETWPLSLSDTPAFHHYPMGPRYVSYNESIFVGYRYYDTVKAQVRFPFGYGLSYTSFAYSDLSAPESVGRGEELALRFSVTNTGGRAGAEICQCYVHHEAPSAFKAEQELAAFAKVFLRPGETRQVVLKLPARAFSFYLPAEQDFVVEQGRYELRVGPSSRELPLRAVVTVAGETSLRLPAAQLASSPYGSIRDNRFPDDWFETLHPLPARENRPAQRGEFDRTTPLGELAVTWPGRLMRRIAYRVGGASIRFVRSPRVNRRIVRRMTSEFPVKNTVLMSDGLIDYETADALLDVCNGRGGWKRLLCGLGAALKKLGRGG</sequence>
<dbReference type="InterPro" id="IPR002772">
    <property type="entry name" value="Glyco_hydro_3_C"/>
</dbReference>
<dbReference type="Pfam" id="PF14310">
    <property type="entry name" value="Fn3-like"/>
    <property type="match status" value="1"/>
</dbReference>
<dbReference type="InterPro" id="IPR001764">
    <property type="entry name" value="Glyco_hydro_3_N"/>
</dbReference>
<dbReference type="SUPFAM" id="SSF52279">
    <property type="entry name" value="Beta-D-glucan exohydrolase, C-terminal domain"/>
    <property type="match status" value="1"/>
</dbReference>
<protein>
    <submittedName>
        <fullName evidence="7">Glycoside hydrolase family 3 C-terminal domain-containing protein</fullName>
    </submittedName>
</protein>
<organism evidence="7 8">
    <name type="scientific">Anaerofilum hominis</name>
    <dbReference type="NCBI Taxonomy" id="2763016"/>
    <lineage>
        <taxon>Bacteria</taxon>
        <taxon>Bacillati</taxon>
        <taxon>Bacillota</taxon>
        <taxon>Clostridia</taxon>
        <taxon>Eubacteriales</taxon>
        <taxon>Oscillospiraceae</taxon>
        <taxon>Anaerofilum</taxon>
    </lineage>
</organism>
<dbReference type="PRINTS" id="PR00133">
    <property type="entry name" value="GLHYDRLASE3"/>
</dbReference>
<dbReference type="Gene3D" id="2.60.40.10">
    <property type="entry name" value="Immunoglobulins"/>
    <property type="match status" value="1"/>
</dbReference>
<dbReference type="GO" id="GO:0004553">
    <property type="term" value="F:hydrolase activity, hydrolyzing O-glycosyl compounds"/>
    <property type="evidence" value="ECO:0007669"/>
    <property type="project" value="InterPro"/>
</dbReference>
<dbReference type="SMART" id="SM01217">
    <property type="entry name" value="Fn3_like"/>
    <property type="match status" value="1"/>
</dbReference>
<evidence type="ECO:0000256" key="5">
    <source>
        <dbReference type="SAM" id="MobiDB-lite"/>
    </source>
</evidence>
<dbReference type="InterPro" id="IPR050288">
    <property type="entry name" value="Cellulose_deg_GH3"/>
</dbReference>
<keyword evidence="8" id="KW-1185">Reference proteome</keyword>
<evidence type="ECO:0000256" key="1">
    <source>
        <dbReference type="ARBA" id="ARBA00005336"/>
    </source>
</evidence>
<dbReference type="Gene3D" id="3.40.50.1700">
    <property type="entry name" value="Glycoside hydrolase family 3 C-terminal domain"/>
    <property type="match status" value="1"/>
</dbReference>
<dbReference type="InterPro" id="IPR026891">
    <property type="entry name" value="Fn3-like"/>
</dbReference>
<evidence type="ECO:0000256" key="4">
    <source>
        <dbReference type="RuleBase" id="RU361161"/>
    </source>
</evidence>
<accession>A0A923I3X5</accession>
<dbReference type="PANTHER" id="PTHR42715:SF10">
    <property type="entry name" value="BETA-GLUCOSIDASE"/>
    <property type="match status" value="1"/>
</dbReference>
<dbReference type="InterPro" id="IPR013783">
    <property type="entry name" value="Ig-like_fold"/>
</dbReference>
<proteinExistence type="inferred from homology"/>
<evidence type="ECO:0000256" key="2">
    <source>
        <dbReference type="ARBA" id="ARBA00022801"/>
    </source>
</evidence>
<dbReference type="Proteomes" id="UP000659630">
    <property type="component" value="Unassembled WGS sequence"/>
</dbReference>
<evidence type="ECO:0000313" key="8">
    <source>
        <dbReference type="Proteomes" id="UP000659630"/>
    </source>
</evidence>
<keyword evidence="4" id="KW-0326">Glycosidase</keyword>
<evidence type="ECO:0000259" key="6">
    <source>
        <dbReference type="SMART" id="SM01217"/>
    </source>
</evidence>
<dbReference type="InterPro" id="IPR036881">
    <property type="entry name" value="Glyco_hydro_3_C_sf"/>
</dbReference>
<name>A0A923I3X5_9FIRM</name>
<comment type="caution">
    <text evidence="7">The sequence shown here is derived from an EMBL/GenBank/DDBJ whole genome shotgun (WGS) entry which is preliminary data.</text>
</comment>
<evidence type="ECO:0000256" key="3">
    <source>
        <dbReference type="ARBA" id="ARBA00023277"/>
    </source>
</evidence>
<keyword evidence="3" id="KW-0119">Carbohydrate metabolism</keyword>
<feature type="region of interest" description="Disordered" evidence="5">
    <location>
        <begin position="38"/>
        <end position="66"/>
    </location>
</feature>
<dbReference type="PANTHER" id="PTHR42715">
    <property type="entry name" value="BETA-GLUCOSIDASE"/>
    <property type="match status" value="1"/>
</dbReference>
<keyword evidence="2 4" id="KW-0378">Hydrolase</keyword>
<evidence type="ECO:0000313" key="7">
    <source>
        <dbReference type="EMBL" id="MBC5579895.1"/>
    </source>
</evidence>
<dbReference type="InterPro" id="IPR017853">
    <property type="entry name" value="GH"/>
</dbReference>
<dbReference type="SUPFAM" id="SSF51445">
    <property type="entry name" value="(Trans)glycosidases"/>
    <property type="match status" value="1"/>
</dbReference>
<feature type="compositionally biased region" description="Basic and acidic residues" evidence="5">
    <location>
        <begin position="50"/>
        <end position="60"/>
    </location>
</feature>